<evidence type="ECO:0000256" key="3">
    <source>
        <dbReference type="ARBA" id="ARBA00023163"/>
    </source>
</evidence>
<reference evidence="5 6" key="1">
    <citation type="submission" date="2017-01" db="EMBL/GenBank/DDBJ databases">
        <title>Draft sequence of Acidihalobacter ferrooxidans strain DSM 14175 (strain V8).</title>
        <authorList>
            <person name="Khaleque H.N."/>
            <person name="Ramsay J.P."/>
            <person name="Murphy R.J.T."/>
            <person name="Kaksonen A.H."/>
            <person name="Boxall N.J."/>
            <person name="Watkin E.L.J."/>
        </authorList>
    </citation>
    <scope>NUCLEOTIDE SEQUENCE [LARGE SCALE GENOMIC DNA]</scope>
    <source>
        <strain evidence="5 6">V8</strain>
    </source>
</reference>
<evidence type="ECO:0000256" key="1">
    <source>
        <dbReference type="ARBA" id="ARBA00023015"/>
    </source>
</evidence>
<dbReference type="SUPFAM" id="SSF53697">
    <property type="entry name" value="SIS domain"/>
    <property type="match status" value="1"/>
</dbReference>
<sequence>MDESIAQRVTAKISAMPASERKVAQTLIANFPLAGLKTVAEFSRDAGVSAPTVLRFLTRIGFQNYGAFQAALKEELGARLQSPLARSERLGQPINGQTTSTFVRAVEENIAETLAHLGQAEIEATAALLGDKKRTVYLVGGRFTDPVARYAAAHLRIIRPRVVHLDGQESSWHDRLLDMTRADVLVLFDIRRYQPSLLRFAEAAVDRRVVVVLFTDQWLSPLSKLARHVFAAHTSVPSPWDSSAALFVLVELLLARITEKSAPASVQRIRKMERLKPHESSAAAGGKPSSG</sequence>
<dbReference type="SUPFAM" id="SSF46689">
    <property type="entry name" value="Homeodomain-like"/>
    <property type="match status" value="1"/>
</dbReference>
<dbReference type="GO" id="GO:0003677">
    <property type="term" value="F:DNA binding"/>
    <property type="evidence" value="ECO:0007669"/>
    <property type="project" value="UniProtKB-KW"/>
</dbReference>
<dbReference type="CDD" id="cd05013">
    <property type="entry name" value="SIS_RpiR"/>
    <property type="match status" value="1"/>
</dbReference>
<keyword evidence="2" id="KW-0238">DNA-binding</keyword>
<evidence type="ECO:0000259" key="4">
    <source>
        <dbReference type="PROSITE" id="PS51071"/>
    </source>
</evidence>
<dbReference type="EMBL" id="CP019434">
    <property type="protein sequence ID" value="APZ44404.1"/>
    <property type="molecule type" value="Genomic_DNA"/>
</dbReference>
<dbReference type="GO" id="GO:0003700">
    <property type="term" value="F:DNA-binding transcription factor activity"/>
    <property type="evidence" value="ECO:0007669"/>
    <property type="project" value="InterPro"/>
</dbReference>
<dbReference type="InterPro" id="IPR001347">
    <property type="entry name" value="SIS_dom"/>
</dbReference>
<dbReference type="AlphaFoldDB" id="A0A1P8UKW2"/>
<organism evidence="5 6">
    <name type="scientific">Acidihalobacter ferrooxydans</name>
    <dbReference type="NCBI Taxonomy" id="1765967"/>
    <lineage>
        <taxon>Bacteria</taxon>
        <taxon>Pseudomonadati</taxon>
        <taxon>Pseudomonadota</taxon>
        <taxon>Gammaproteobacteria</taxon>
        <taxon>Chromatiales</taxon>
        <taxon>Ectothiorhodospiraceae</taxon>
        <taxon>Acidihalobacter</taxon>
    </lineage>
</organism>
<accession>A0A1P8UKW2</accession>
<feature type="domain" description="HTH rpiR-type" evidence="4">
    <location>
        <begin position="3"/>
        <end position="79"/>
    </location>
</feature>
<dbReference type="GO" id="GO:0097367">
    <property type="term" value="F:carbohydrate derivative binding"/>
    <property type="evidence" value="ECO:0007669"/>
    <property type="project" value="InterPro"/>
</dbReference>
<evidence type="ECO:0000313" key="6">
    <source>
        <dbReference type="Proteomes" id="UP000243807"/>
    </source>
</evidence>
<dbReference type="KEGG" id="afy:BW247_15980"/>
<protein>
    <submittedName>
        <fullName evidence="5">RpiR family transcriptional regulator</fullName>
    </submittedName>
</protein>
<dbReference type="InterPro" id="IPR009057">
    <property type="entry name" value="Homeodomain-like_sf"/>
</dbReference>
<gene>
    <name evidence="5" type="ORF">BW247_15980</name>
</gene>
<dbReference type="Pfam" id="PF01418">
    <property type="entry name" value="HTH_6"/>
    <property type="match status" value="1"/>
</dbReference>
<evidence type="ECO:0000256" key="2">
    <source>
        <dbReference type="ARBA" id="ARBA00023125"/>
    </source>
</evidence>
<proteinExistence type="predicted"/>
<name>A0A1P8UKW2_9GAMM</name>
<dbReference type="InterPro" id="IPR036388">
    <property type="entry name" value="WH-like_DNA-bd_sf"/>
</dbReference>
<dbReference type="Proteomes" id="UP000243807">
    <property type="component" value="Chromosome"/>
</dbReference>
<dbReference type="PROSITE" id="PS51071">
    <property type="entry name" value="HTH_RPIR"/>
    <property type="match status" value="1"/>
</dbReference>
<dbReference type="Gene3D" id="1.10.10.10">
    <property type="entry name" value="Winged helix-like DNA-binding domain superfamily/Winged helix DNA-binding domain"/>
    <property type="match status" value="1"/>
</dbReference>
<keyword evidence="6" id="KW-1185">Reference proteome</keyword>
<dbReference type="InterPro" id="IPR035472">
    <property type="entry name" value="RpiR-like_SIS"/>
</dbReference>
<dbReference type="InterPro" id="IPR047640">
    <property type="entry name" value="RpiR-like"/>
</dbReference>
<keyword evidence="1" id="KW-0805">Transcription regulation</keyword>
<dbReference type="PANTHER" id="PTHR30514">
    <property type="entry name" value="GLUCOKINASE"/>
    <property type="match status" value="1"/>
</dbReference>
<dbReference type="InterPro" id="IPR046348">
    <property type="entry name" value="SIS_dom_sf"/>
</dbReference>
<evidence type="ECO:0000313" key="5">
    <source>
        <dbReference type="EMBL" id="APZ44404.1"/>
    </source>
</evidence>
<dbReference type="Gene3D" id="3.40.50.10490">
    <property type="entry name" value="Glucose-6-phosphate isomerase like protein, domain 1"/>
    <property type="match status" value="1"/>
</dbReference>
<dbReference type="InterPro" id="IPR000281">
    <property type="entry name" value="HTH_RpiR"/>
</dbReference>
<keyword evidence="3" id="KW-0804">Transcription</keyword>
<dbReference type="STRING" id="1765967.BW247_15980"/>
<dbReference type="PANTHER" id="PTHR30514:SF18">
    <property type="entry name" value="RPIR-FAMILY TRANSCRIPTIONAL REGULATOR"/>
    <property type="match status" value="1"/>
</dbReference>
<dbReference type="OrthoDB" id="257751at2"/>
<dbReference type="RefSeq" id="WP_076838108.1">
    <property type="nucleotide sequence ID" value="NZ_CP019434.1"/>
</dbReference>
<dbReference type="Pfam" id="PF01380">
    <property type="entry name" value="SIS"/>
    <property type="match status" value="1"/>
</dbReference>
<dbReference type="GO" id="GO:1901135">
    <property type="term" value="P:carbohydrate derivative metabolic process"/>
    <property type="evidence" value="ECO:0007669"/>
    <property type="project" value="InterPro"/>
</dbReference>